<dbReference type="CDD" id="cd01140">
    <property type="entry name" value="FatB"/>
    <property type="match status" value="1"/>
</dbReference>
<dbReference type="Proteomes" id="UP000029994">
    <property type="component" value="Unassembled WGS sequence"/>
</dbReference>
<keyword evidence="9" id="KW-1185">Reference proteome</keyword>
<feature type="signal peptide" evidence="6">
    <location>
        <begin position="1"/>
        <end position="20"/>
    </location>
</feature>
<comment type="similarity">
    <text evidence="2">Belongs to the bacterial solute-binding protein 8 family.</text>
</comment>
<comment type="caution">
    <text evidence="8">The sequence shown here is derived from an EMBL/GenBank/DDBJ whole genome shotgun (WGS) entry which is preliminary data.</text>
</comment>
<gene>
    <name evidence="8" type="ORF">EA26_10855</name>
</gene>
<sequence length="302" mass="33563">MKNYLGMVLVTGLFSTTALANEVTIEHQMGKTTLSKVPQRVVVIGNGALDAVDYFGIEPIAVAKASVIPNYLSKYQQAKFVSAGSFFEPDFETIYMQKPDLIIVGPRAATKYKELSEIAPTVVFAVDQQQGYWKSTQQQWRNLGQVFAISDKVEQKIEQLDQQFKALHAYNEQHQSDALTVMSSGGNITAFGSESRFEAIYKDFGFKETVAGLKTGSHGDLVSYEFISKANPSTLFIIDRDKLVNKGESKTAQEFNNALIKSTKAFQDKRMTYLDLDAWYLSIAGVTATEQMIADIKKSVNL</sequence>
<accession>A0A099LWY3</accession>
<evidence type="ECO:0000256" key="6">
    <source>
        <dbReference type="SAM" id="SignalP"/>
    </source>
</evidence>
<dbReference type="EMBL" id="JMCG01000001">
    <property type="protein sequence ID" value="KGK11777.1"/>
    <property type="molecule type" value="Genomic_DNA"/>
</dbReference>
<dbReference type="RefSeq" id="WP_039427348.1">
    <property type="nucleotide sequence ID" value="NZ_CP061844.1"/>
</dbReference>
<feature type="chain" id="PRO_5001950319" evidence="6">
    <location>
        <begin position="21"/>
        <end position="302"/>
    </location>
</feature>
<name>A0A099LWY3_9VIBR</name>
<keyword evidence="4" id="KW-0410">Iron transport</keyword>
<dbReference type="InterPro" id="IPR033870">
    <property type="entry name" value="FatB"/>
</dbReference>
<evidence type="ECO:0000259" key="7">
    <source>
        <dbReference type="PROSITE" id="PS50983"/>
    </source>
</evidence>
<evidence type="ECO:0000313" key="9">
    <source>
        <dbReference type="Proteomes" id="UP000029994"/>
    </source>
</evidence>
<proteinExistence type="inferred from homology"/>
<reference evidence="8 9" key="1">
    <citation type="submission" date="2014-04" db="EMBL/GenBank/DDBJ databases">
        <title>Genome sequencing of Vibrio navarrensis strains.</title>
        <authorList>
            <person name="Gladney L.M."/>
            <person name="Katz L.S."/>
            <person name="Marino-Ramirez L."/>
            <person name="Jordan I.K."/>
        </authorList>
    </citation>
    <scope>NUCLEOTIDE SEQUENCE [LARGE SCALE GENOMIC DNA]</scope>
    <source>
        <strain evidence="8 9">ATCC 51183</strain>
    </source>
</reference>
<feature type="domain" description="Fe/B12 periplasmic-binding" evidence="7">
    <location>
        <begin position="40"/>
        <end position="302"/>
    </location>
</feature>
<dbReference type="Gene3D" id="3.40.50.1980">
    <property type="entry name" value="Nitrogenase molybdenum iron protein domain"/>
    <property type="match status" value="2"/>
</dbReference>
<evidence type="ECO:0000256" key="5">
    <source>
        <dbReference type="ARBA" id="ARBA00022729"/>
    </source>
</evidence>
<dbReference type="AlphaFoldDB" id="A0A099LWY3"/>
<protein>
    <submittedName>
        <fullName evidence="8">Enterochelin ABC transporter substrate-binding protein</fullName>
    </submittedName>
</protein>
<dbReference type="GO" id="GO:0030288">
    <property type="term" value="C:outer membrane-bounded periplasmic space"/>
    <property type="evidence" value="ECO:0007669"/>
    <property type="project" value="TreeGrafter"/>
</dbReference>
<evidence type="ECO:0000313" key="8">
    <source>
        <dbReference type="EMBL" id="KGK11777.1"/>
    </source>
</evidence>
<keyword evidence="4" id="KW-0406">Ion transport</keyword>
<dbReference type="GO" id="GO:1901678">
    <property type="term" value="P:iron coordination entity transport"/>
    <property type="evidence" value="ECO:0007669"/>
    <property type="project" value="UniProtKB-ARBA"/>
</dbReference>
<dbReference type="GeneID" id="43683670"/>
<organism evidence="8 9">
    <name type="scientific">Vibrio navarrensis</name>
    <dbReference type="NCBI Taxonomy" id="29495"/>
    <lineage>
        <taxon>Bacteria</taxon>
        <taxon>Pseudomonadati</taxon>
        <taxon>Pseudomonadota</taxon>
        <taxon>Gammaproteobacteria</taxon>
        <taxon>Vibrionales</taxon>
        <taxon>Vibrionaceae</taxon>
        <taxon>Vibrio</taxon>
    </lineage>
</organism>
<dbReference type="Pfam" id="PF01497">
    <property type="entry name" value="Peripla_BP_2"/>
    <property type="match status" value="1"/>
</dbReference>
<evidence type="ECO:0000256" key="3">
    <source>
        <dbReference type="ARBA" id="ARBA00022448"/>
    </source>
</evidence>
<comment type="subcellular location">
    <subcellularLocation>
        <location evidence="1">Cell envelope</location>
    </subcellularLocation>
</comment>
<dbReference type="PANTHER" id="PTHR30532:SF28">
    <property type="entry name" value="PETROBACTIN-BINDING PROTEIN YCLQ"/>
    <property type="match status" value="1"/>
</dbReference>
<dbReference type="InterPro" id="IPR002491">
    <property type="entry name" value="ABC_transptr_periplasmic_BD"/>
</dbReference>
<dbReference type="InterPro" id="IPR051313">
    <property type="entry name" value="Bact_iron-sidero_bind"/>
</dbReference>
<dbReference type="STRING" id="29495.EA26_10855"/>
<dbReference type="eggNOG" id="COG4607">
    <property type="taxonomic scope" value="Bacteria"/>
</dbReference>
<dbReference type="SUPFAM" id="SSF53807">
    <property type="entry name" value="Helical backbone' metal receptor"/>
    <property type="match status" value="1"/>
</dbReference>
<dbReference type="PANTHER" id="PTHR30532">
    <property type="entry name" value="IRON III DICITRATE-BINDING PERIPLASMIC PROTEIN"/>
    <property type="match status" value="1"/>
</dbReference>
<keyword evidence="3" id="KW-0813">Transport</keyword>
<dbReference type="PROSITE" id="PS50983">
    <property type="entry name" value="FE_B12_PBP"/>
    <property type="match status" value="1"/>
</dbReference>
<evidence type="ECO:0000256" key="1">
    <source>
        <dbReference type="ARBA" id="ARBA00004196"/>
    </source>
</evidence>
<keyword evidence="4" id="KW-0408">Iron</keyword>
<evidence type="ECO:0000256" key="4">
    <source>
        <dbReference type="ARBA" id="ARBA00022496"/>
    </source>
</evidence>
<evidence type="ECO:0000256" key="2">
    <source>
        <dbReference type="ARBA" id="ARBA00008814"/>
    </source>
</evidence>
<keyword evidence="5 6" id="KW-0732">Signal</keyword>